<organism evidence="1 2">
    <name type="scientific">Folsomia candida</name>
    <name type="common">Springtail</name>
    <dbReference type="NCBI Taxonomy" id="158441"/>
    <lineage>
        <taxon>Eukaryota</taxon>
        <taxon>Metazoa</taxon>
        <taxon>Ecdysozoa</taxon>
        <taxon>Arthropoda</taxon>
        <taxon>Hexapoda</taxon>
        <taxon>Collembola</taxon>
        <taxon>Entomobryomorpha</taxon>
        <taxon>Isotomoidea</taxon>
        <taxon>Isotomidae</taxon>
        <taxon>Proisotominae</taxon>
        <taxon>Folsomia</taxon>
    </lineage>
</organism>
<dbReference type="PANTHER" id="PTHR46579">
    <property type="entry name" value="F5/8 TYPE C DOMAIN-CONTAINING PROTEIN-RELATED"/>
    <property type="match status" value="1"/>
</dbReference>
<dbReference type="InterPro" id="IPR004242">
    <property type="entry name" value="Transposase_21"/>
</dbReference>
<evidence type="ECO:0000313" key="2">
    <source>
        <dbReference type="Proteomes" id="UP000198287"/>
    </source>
</evidence>
<comment type="caution">
    <text evidence="1">The sequence shown here is derived from an EMBL/GenBank/DDBJ whole genome shotgun (WGS) entry which is preliminary data.</text>
</comment>
<dbReference type="Proteomes" id="UP000198287">
    <property type="component" value="Unassembled WGS sequence"/>
</dbReference>
<keyword evidence="2" id="KW-1185">Reference proteome</keyword>
<accession>A0A226EUX6</accession>
<dbReference type="EMBL" id="LNIX01000001">
    <property type="protein sequence ID" value="OXA61392.1"/>
    <property type="molecule type" value="Genomic_DNA"/>
</dbReference>
<dbReference type="Pfam" id="PF02992">
    <property type="entry name" value="Transposase_21"/>
    <property type="match status" value="1"/>
</dbReference>
<dbReference type="OMA" id="STITNWW"/>
<dbReference type="AlphaFoldDB" id="A0A226EUX6"/>
<gene>
    <name evidence="1" type="ORF">Fcan01_00168</name>
</gene>
<proteinExistence type="predicted"/>
<dbReference type="PANTHER" id="PTHR46579:SF1">
    <property type="entry name" value="F5_8 TYPE C DOMAIN-CONTAINING PROTEIN"/>
    <property type="match status" value="1"/>
</dbReference>
<name>A0A226EUX6_FOLCA</name>
<protein>
    <submittedName>
        <fullName evidence="1">Uncharacterized protein</fullName>
    </submittedName>
</protein>
<sequence length="658" mass="75566">MSHIFKSKRSRWSMKRKLHDFLNPLTPDPPDKVENHYHSNDANIDDFVFDWSSLCGKFSSLSSLRKCPKIMLRKSADFSYPPSLVSHGTPHFIYNKLWGSYLKFQFMNVPKTKYNGFLGDENEQTEPLQNWNLDESSISDCSDRCDVFLSDNDSSDEELMSEEVRKLHPLCNITLSESLEAVATLASKHSLSNSAVEDILKLIKLHLPKTTQYPSAYYKYRKQLGNTKEFYELRFYCDSCKILLTENHSCPTCNSEYDKLSIRKDGNFFIEFNMERQLRCILDSQDVQRELTDFFHRALDPTICVGIQSGQSYLQSVKRSTDFSLSFNSDGVNIFNSSNRRSLYPILLLINELPYYLSKKYYLLGGLWYGEGKPNFDLFLQGIIEQMNALYTQGLTWKTMTGTEITSFFHFPICPVDCPIRCVLQGLKQFNGCFGCTWCDHPGKQVKKGAGSARVYVDPQATDSCVAGSNDDLVIKDRTDDDFRMGVVKGQKCVSPLFTLHGFNLVDGFVVDPMHCVDLGIVSTITNWWLEQIDQEYYIGNRLDEIDRIIESIRVPREIQRNFKPLCKRKEWKASQWRSWLYVLPVVLKGILSEVFLSHFSQLSRAIYLLSGCKIAWDDISKAEDLVRLFVRNGYDLYGECNIGDSNTTISGGYNLGV</sequence>
<evidence type="ECO:0000313" key="1">
    <source>
        <dbReference type="EMBL" id="OXA61392.1"/>
    </source>
</evidence>
<reference evidence="1 2" key="1">
    <citation type="submission" date="2015-12" db="EMBL/GenBank/DDBJ databases">
        <title>The genome of Folsomia candida.</title>
        <authorList>
            <person name="Faddeeva A."/>
            <person name="Derks M.F."/>
            <person name="Anvar Y."/>
            <person name="Smit S."/>
            <person name="Van Straalen N."/>
            <person name="Roelofs D."/>
        </authorList>
    </citation>
    <scope>NUCLEOTIDE SEQUENCE [LARGE SCALE GENOMIC DNA]</scope>
    <source>
        <strain evidence="1 2">VU population</strain>
        <tissue evidence="1">Whole body</tissue>
    </source>
</reference>
<dbReference type="OrthoDB" id="10015795at2759"/>